<name>A0A0A2E0P3_9PORP</name>
<keyword evidence="6" id="KW-1185">Reference proteome</keyword>
<feature type="domain" description="Dipeptidylpeptidase IV N-terminal" evidence="4">
    <location>
        <begin position="101"/>
        <end position="443"/>
    </location>
</feature>
<dbReference type="Gene3D" id="2.140.10.30">
    <property type="entry name" value="Dipeptidylpeptidase IV, N-terminal domain"/>
    <property type="match status" value="1"/>
</dbReference>
<evidence type="ECO:0000259" key="4">
    <source>
        <dbReference type="Pfam" id="PF00930"/>
    </source>
</evidence>
<dbReference type="OrthoDB" id="9812921at2"/>
<evidence type="ECO:0000313" key="6">
    <source>
        <dbReference type="Proteomes" id="UP000030103"/>
    </source>
</evidence>
<dbReference type="InterPro" id="IPR002469">
    <property type="entry name" value="Peptidase_S9B_N"/>
</dbReference>
<evidence type="ECO:0000256" key="2">
    <source>
        <dbReference type="SAM" id="SignalP"/>
    </source>
</evidence>
<feature type="domain" description="Peptidase S9 prolyl oligopeptidase catalytic" evidence="3">
    <location>
        <begin position="527"/>
        <end position="725"/>
    </location>
</feature>
<dbReference type="InterPro" id="IPR029058">
    <property type="entry name" value="AB_hydrolase_fold"/>
</dbReference>
<evidence type="ECO:0000313" key="5">
    <source>
        <dbReference type="EMBL" id="KGN72371.1"/>
    </source>
</evidence>
<keyword evidence="1" id="KW-0325">Glycoprotein</keyword>
<dbReference type="SUPFAM" id="SSF53474">
    <property type="entry name" value="alpha/beta-Hydrolases"/>
    <property type="match status" value="1"/>
</dbReference>
<gene>
    <name evidence="5" type="ORF">HQ47_10580</name>
</gene>
<dbReference type="SUPFAM" id="SSF82171">
    <property type="entry name" value="DPP6 N-terminal domain-like"/>
    <property type="match status" value="1"/>
</dbReference>
<dbReference type="GO" id="GO:0008239">
    <property type="term" value="F:dipeptidyl-peptidase activity"/>
    <property type="evidence" value="ECO:0007669"/>
    <property type="project" value="TreeGrafter"/>
</dbReference>
<proteinExistence type="predicted"/>
<dbReference type="Pfam" id="PF00326">
    <property type="entry name" value="Peptidase_S9"/>
    <property type="match status" value="1"/>
</dbReference>
<dbReference type="eggNOG" id="COG0823">
    <property type="taxonomic scope" value="Bacteria"/>
</dbReference>
<dbReference type="Proteomes" id="UP000030103">
    <property type="component" value="Unassembled WGS sequence"/>
</dbReference>
<feature type="signal peptide" evidence="2">
    <location>
        <begin position="1"/>
        <end position="22"/>
    </location>
</feature>
<dbReference type="InterPro" id="IPR050278">
    <property type="entry name" value="Serine_Prot_S9B/DPPIV"/>
</dbReference>
<dbReference type="InterPro" id="IPR001375">
    <property type="entry name" value="Peptidase_S9_cat"/>
</dbReference>
<dbReference type="eggNOG" id="COG1506">
    <property type="taxonomic scope" value="Bacteria"/>
</dbReference>
<protein>
    <submittedName>
        <fullName evidence="5">Peptidase S9</fullName>
    </submittedName>
</protein>
<dbReference type="EMBL" id="JRFA01000031">
    <property type="protein sequence ID" value="KGN72371.1"/>
    <property type="molecule type" value="Genomic_DNA"/>
</dbReference>
<reference evidence="5 6" key="1">
    <citation type="submission" date="2014-09" db="EMBL/GenBank/DDBJ databases">
        <title>Draft Genome Sequence of Porphyromonas macacae COT-192_OH2859.</title>
        <authorList>
            <person name="Wallis C."/>
            <person name="Deusch O."/>
            <person name="O'Flynn C."/>
            <person name="Davis I."/>
            <person name="Horsfall A."/>
            <person name="Kirkwood N."/>
            <person name="Harris S."/>
            <person name="Eisen J.A."/>
            <person name="Coil D.A."/>
            <person name="Darling A.E."/>
            <person name="Jospin G."/>
            <person name="Alexiev A."/>
        </authorList>
    </citation>
    <scope>NUCLEOTIDE SEQUENCE [LARGE SCALE GENOMIC DNA]</scope>
    <source>
        <strain evidence="6">COT-192 OH2859</strain>
    </source>
</reference>
<evidence type="ECO:0000259" key="3">
    <source>
        <dbReference type="Pfam" id="PF00326"/>
    </source>
</evidence>
<keyword evidence="2" id="KW-0732">Signal</keyword>
<dbReference type="AlphaFoldDB" id="A0A0A2E0P3"/>
<comment type="caution">
    <text evidence="5">The sequence shown here is derived from an EMBL/GenBank/DDBJ whole genome shotgun (WGS) entry which is preliminary data.</text>
</comment>
<dbReference type="FunFam" id="3.40.50.1820:FF:000003">
    <property type="entry name" value="Dipeptidyl peptidase 4"/>
    <property type="match status" value="1"/>
</dbReference>
<dbReference type="GO" id="GO:0008236">
    <property type="term" value="F:serine-type peptidase activity"/>
    <property type="evidence" value="ECO:0007669"/>
    <property type="project" value="InterPro"/>
</dbReference>
<dbReference type="STRING" id="28115.HQ47_10580"/>
<dbReference type="PANTHER" id="PTHR11731:SF193">
    <property type="entry name" value="DIPEPTIDYL PEPTIDASE 9"/>
    <property type="match status" value="1"/>
</dbReference>
<dbReference type="Gene3D" id="3.40.50.1820">
    <property type="entry name" value="alpha/beta hydrolase"/>
    <property type="match status" value="1"/>
</dbReference>
<feature type="chain" id="PRO_5001986705" evidence="2">
    <location>
        <begin position="23"/>
        <end position="725"/>
    </location>
</feature>
<accession>A0A0A2E0P3</accession>
<organism evidence="5 6">
    <name type="scientific">Porphyromonas macacae</name>
    <dbReference type="NCBI Taxonomy" id="28115"/>
    <lineage>
        <taxon>Bacteria</taxon>
        <taxon>Pseudomonadati</taxon>
        <taxon>Bacteroidota</taxon>
        <taxon>Bacteroidia</taxon>
        <taxon>Bacteroidales</taxon>
        <taxon>Porphyromonadaceae</taxon>
        <taxon>Porphyromonas</taxon>
    </lineage>
</organism>
<dbReference type="PANTHER" id="PTHR11731">
    <property type="entry name" value="PROTEASE FAMILY S9B,C DIPEPTIDYL-PEPTIDASE IV-RELATED"/>
    <property type="match status" value="1"/>
</dbReference>
<dbReference type="Pfam" id="PF00930">
    <property type="entry name" value="DPPIV_N"/>
    <property type="match status" value="1"/>
</dbReference>
<evidence type="ECO:0000256" key="1">
    <source>
        <dbReference type="ARBA" id="ARBA00023180"/>
    </source>
</evidence>
<dbReference type="RefSeq" id="WP_036875299.1">
    <property type="nucleotide sequence ID" value="NZ_JRFA01000031.1"/>
</dbReference>
<dbReference type="GO" id="GO:0006508">
    <property type="term" value="P:proteolysis"/>
    <property type="evidence" value="ECO:0007669"/>
    <property type="project" value="InterPro"/>
</dbReference>
<sequence>MKKLFIALVTGVLGMAGLTAYAQNGAQPVQLKEITDGKFYAQGAGYGMMSMPDGEHYTQISNDHTAILKYSYATGKAVDTLFSVKTAHDCDFKYVRGYEISPNGHHILIYSEMQPIYRRSRLLKAYHYDVRRNRVEPLSDKPGMVMIPTFSPDGRMVAFVRDNNLFIRKFDFNTEVQITEDGKQNHILNGVTDWVYEEEFAVTSLLAWSSNSEFLSYVRSDESHVKQYDMPMYGKEIYPSNYSYKYPKAGEDNSTVSLWVYNVGDRSKKQVGLELPKDAYIPRIAATTRNNEFAIFTLNRRQNDFRLFSVDAKTLIPKMIFEDKEEQYVENDNLNTVQFNEKGFLYLSEKDGYRHIYQYGHNGNMLRQITQGAWDVTDLYGMDDKGTVYYQSAEESPLQRAVYTINTQGKKIKLSTQKGTNNAVFSTNFRYYLNAYNNINTPTVTSLYATQGNKQLRILEDNAKLNGELASYRFNRKEFITLKNDREQDMNAWILKPAGFDPNKKYPVLMLQYSGPNSQEVLDRYEFGWEYHLAAKGVIVVSVDGRGTGARGEEWRKCTYMQLGVLESQDQIAAARALGKLPYVDAGRIGIWGWSFGGYNTLMSLCHGNGTFKLGIAVAAVTDWHFYDSIYTERFMRTPQENPDGYKKASVLPVAGNLKGKLLLVHGSADDNVHLQNMMAVSEQFVQNNIPFDMAIYTDKNHGIYGGNTRYHLFNRFVEFIAENL</sequence>